<reference evidence="8" key="1">
    <citation type="submission" date="2020-11" db="EMBL/GenBank/DDBJ databases">
        <authorList>
            <consortium name="DOE Joint Genome Institute"/>
            <person name="Ahrendt S."/>
            <person name="Riley R."/>
            <person name="Andreopoulos W."/>
            <person name="LaButti K."/>
            <person name="Pangilinan J."/>
            <person name="Ruiz-duenas F.J."/>
            <person name="Barrasa J.M."/>
            <person name="Sanchez-Garcia M."/>
            <person name="Camarero S."/>
            <person name="Miyauchi S."/>
            <person name="Serrano A."/>
            <person name="Linde D."/>
            <person name="Babiker R."/>
            <person name="Drula E."/>
            <person name="Ayuso-Fernandez I."/>
            <person name="Pacheco R."/>
            <person name="Padilla G."/>
            <person name="Ferreira P."/>
            <person name="Barriuso J."/>
            <person name="Kellner H."/>
            <person name="Castanera R."/>
            <person name="Alfaro M."/>
            <person name="Ramirez L."/>
            <person name="Pisabarro A.G."/>
            <person name="Kuo A."/>
            <person name="Tritt A."/>
            <person name="Lipzen A."/>
            <person name="He G."/>
            <person name="Yan M."/>
            <person name="Ng V."/>
            <person name="Cullen D."/>
            <person name="Martin F."/>
            <person name="Rosso M.-N."/>
            <person name="Henrissat B."/>
            <person name="Hibbett D."/>
            <person name="Martinez A.T."/>
            <person name="Grigoriev I.V."/>
        </authorList>
    </citation>
    <scope>NUCLEOTIDE SEQUENCE</scope>
    <source>
        <strain evidence="8">AH 44721</strain>
    </source>
</reference>
<keyword evidence="4" id="KW-0157">Chromophore</keyword>
<dbReference type="SUPFAM" id="SSF48173">
    <property type="entry name" value="Cryptochrome/photolyase FAD-binding domain"/>
    <property type="match status" value="1"/>
</dbReference>
<feature type="site" description="Electron transfer via tryptophanyl radical" evidence="6">
    <location>
        <position position="430"/>
    </location>
</feature>
<comment type="similarity">
    <text evidence="1">Belongs to the DNA photolyase class-1 family.</text>
</comment>
<proteinExistence type="inferred from homology"/>
<dbReference type="Proteomes" id="UP000724874">
    <property type="component" value="Unassembled WGS sequence"/>
</dbReference>
<comment type="cofactor">
    <cofactor evidence="5">
        <name>FAD</name>
        <dbReference type="ChEBI" id="CHEBI:57692"/>
    </cofactor>
    <text evidence="5">Binds 1 FAD per subunit.</text>
</comment>
<sequence length="538" mass="61354">MRAKTVHNPKKGKSVIYWMRMADLRIHDNRALSRASVLAQEDSIPLIILFIICPQDYLAHGVGARRIDFMLRNLRSLKESFFSLNIPFLATTQAKMRGIPSFVLSFCEQYGANTLFANIEYEVDELRRDIKVCESAFPKGIQVIFEHDKCIIEPGILLTKQGKPYTVYSPYQRSWLSVLNNNVAHHLEECSSPKANDESIKSSELLVPIFDSTVPFAVEGFELADWDQIRMRESWPEGEVTATQILERFLTTKKRSSQLGAVDPLSHGSENCPKFSRIAKYASDRDQIGSDTTSRLSPYLASGVISVRECARATMQLSETCMDTDKSSGIKRWMQEIAWRDFYINILASFPRVCMGCPYLEKFSDVVWENSRSYDNVEVEAENVQKWKTGMTGVPIVDAAMRCIKTMGWVHNRARMIAAMYLSKDLMIDWRVGEKYFMEVLVDGDFASNNGGWQWCASTGTDPCPYFRIFNPHTQSLKADPSGNFIHHWVPELRKVRGPDLHDPSSALADKLGYPRPIILHSEARERALRRYKNPGNM</sequence>
<dbReference type="AlphaFoldDB" id="A0A9P5TV46"/>
<dbReference type="InterPro" id="IPR018394">
    <property type="entry name" value="DNA_photolyase_1_CS_C"/>
</dbReference>
<dbReference type="InterPro" id="IPR036134">
    <property type="entry name" value="Crypto/Photolyase_FAD-like_sf"/>
</dbReference>
<evidence type="ECO:0000256" key="4">
    <source>
        <dbReference type="ARBA" id="ARBA00022991"/>
    </source>
</evidence>
<dbReference type="PANTHER" id="PTHR11455">
    <property type="entry name" value="CRYPTOCHROME"/>
    <property type="match status" value="1"/>
</dbReference>
<feature type="site" description="Electron transfer via tryptophanyl radical" evidence="6">
    <location>
        <position position="368"/>
    </location>
</feature>
<comment type="caution">
    <text evidence="8">The sequence shown here is derived from an EMBL/GenBank/DDBJ whole genome shotgun (WGS) entry which is preliminary data.</text>
</comment>
<keyword evidence="2 5" id="KW-0285">Flavoprotein</keyword>
<evidence type="ECO:0000256" key="3">
    <source>
        <dbReference type="ARBA" id="ARBA00022827"/>
    </source>
</evidence>
<feature type="binding site" evidence="5">
    <location>
        <begin position="293"/>
        <end position="297"/>
    </location>
    <ligand>
        <name>FAD</name>
        <dbReference type="ChEBI" id="CHEBI:57692"/>
    </ligand>
</feature>
<dbReference type="PROSITE" id="PS51645">
    <property type="entry name" value="PHR_CRY_ALPHA_BETA"/>
    <property type="match status" value="1"/>
</dbReference>
<dbReference type="GO" id="GO:0071949">
    <property type="term" value="F:FAD binding"/>
    <property type="evidence" value="ECO:0007669"/>
    <property type="project" value="TreeGrafter"/>
</dbReference>
<dbReference type="InterPro" id="IPR005101">
    <property type="entry name" value="Cryptochr/Photolyase_FAD-bd"/>
</dbReference>
<dbReference type="GO" id="GO:0043153">
    <property type="term" value="P:entrainment of circadian clock by photoperiod"/>
    <property type="evidence" value="ECO:0007669"/>
    <property type="project" value="TreeGrafter"/>
</dbReference>
<dbReference type="GO" id="GO:0006139">
    <property type="term" value="P:nucleobase-containing compound metabolic process"/>
    <property type="evidence" value="ECO:0007669"/>
    <property type="project" value="UniProtKB-ARBA"/>
</dbReference>
<organism evidence="8 9">
    <name type="scientific">Gymnopilus junonius</name>
    <name type="common">Spectacular rustgill mushroom</name>
    <name type="synonym">Gymnopilus spectabilis subsp. junonius</name>
    <dbReference type="NCBI Taxonomy" id="109634"/>
    <lineage>
        <taxon>Eukaryota</taxon>
        <taxon>Fungi</taxon>
        <taxon>Dikarya</taxon>
        <taxon>Basidiomycota</taxon>
        <taxon>Agaricomycotina</taxon>
        <taxon>Agaricomycetes</taxon>
        <taxon>Agaricomycetidae</taxon>
        <taxon>Agaricales</taxon>
        <taxon>Agaricineae</taxon>
        <taxon>Hymenogastraceae</taxon>
        <taxon>Gymnopilus</taxon>
    </lineage>
</organism>
<dbReference type="Gene3D" id="1.25.40.80">
    <property type="match status" value="1"/>
</dbReference>
<evidence type="ECO:0000256" key="2">
    <source>
        <dbReference type="ARBA" id="ARBA00022630"/>
    </source>
</evidence>
<dbReference type="InterPro" id="IPR014729">
    <property type="entry name" value="Rossmann-like_a/b/a_fold"/>
</dbReference>
<dbReference type="Gene3D" id="3.40.50.620">
    <property type="entry name" value="HUPs"/>
    <property type="match status" value="1"/>
</dbReference>
<evidence type="ECO:0000313" key="9">
    <source>
        <dbReference type="Proteomes" id="UP000724874"/>
    </source>
</evidence>
<dbReference type="GO" id="GO:0005737">
    <property type="term" value="C:cytoplasm"/>
    <property type="evidence" value="ECO:0007669"/>
    <property type="project" value="TreeGrafter"/>
</dbReference>
<accession>A0A9P5TV46</accession>
<dbReference type="InterPro" id="IPR006050">
    <property type="entry name" value="DNA_photolyase_N"/>
</dbReference>
<dbReference type="InterPro" id="IPR002081">
    <property type="entry name" value="Cryptochrome/DNA_photolyase_1"/>
</dbReference>
<evidence type="ECO:0000256" key="1">
    <source>
        <dbReference type="ARBA" id="ARBA00005862"/>
    </source>
</evidence>
<dbReference type="Gene3D" id="1.10.579.10">
    <property type="entry name" value="DNA Cyclobutane Dipyrimidine Photolyase, subunit A, domain 3"/>
    <property type="match status" value="1"/>
</dbReference>
<evidence type="ECO:0000259" key="7">
    <source>
        <dbReference type="PROSITE" id="PS51645"/>
    </source>
</evidence>
<dbReference type="GO" id="GO:0003904">
    <property type="term" value="F:deoxyribodipyrimidine photo-lyase activity"/>
    <property type="evidence" value="ECO:0007669"/>
    <property type="project" value="TreeGrafter"/>
</dbReference>
<evidence type="ECO:0000313" key="8">
    <source>
        <dbReference type="EMBL" id="KAF8914013.1"/>
    </source>
</evidence>
<feature type="binding site" evidence="5">
    <location>
        <begin position="336"/>
        <end position="343"/>
    </location>
    <ligand>
        <name>FAD</name>
        <dbReference type="ChEBI" id="CHEBI:57692"/>
    </ligand>
</feature>
<dbReference type="SUPFAM" id="SSF52425">
    <property type="entry name" value="Cryptochrome/photolyase, N-terminal domain"/>
    <property type="match status" value="1"/>
</dbReference>
<keyword evidence="9" id="KW-1185">Reference proteome</keyword>
<dbReference type="GO" id="GO:0003677">
    <property type="term" value="F:DNA binding"/>
    <property type="evidence" value="ECO:0007669"/>
    <property type="project" value="TreeGrafter"/>
</dbReference>
<feature type="binding site" evidence="5">
    <location>
        <position position="281"/>
    </location>
    <ligand>
        <name>FAD</name>
        <dbReference type="ChEBI" id="CHEBI:57692"/>
    </ligand>
</feature>
<feature type="binding site" evidence="5">
    <location>
        <begin position="443"/>
        <end position="445"/>
    </location>
    <ligand>
        <name>FAD</name>
        <dbReference type="ChEBI" id="CHEBI:57692"/>
    </ligand>
</feature>
<feature type="domain" description="Photolyase/cryptochrome alpha/beta" evidence="7">
    <location>
        <begin position="14"/>
        <end position="151"/>
    </location>
</feature>
<dbReference type="InterPro" id="IPR036155">
    <property type="entry name" value="Crypto/Photolyase_N_sf"/>
</dbReference>
<keyword evidence="3 5" id="KW-0274">FAD</keyword>
<feature type="binding site" evidence="5">
    <location>
        <position position="333"/>
    </location>
    <ligand>
        <name>FAD</name>
        <dbReference type="ChEBI" id="CHEBI:57692"/>
    </ligand>
</feature>
<dbReference type="Pfam" id="PF00875">
    <property type="entry name" value="DNA_photolyase"/>
    <property type="match status" value="1"/>
</dbReference>
<dbReference type="EMBL" id="JADNYJ010000001">
    <property type="protein sequence ID" value="KAF8914013.1"/>
    <property type="molecule type" value="Genomic_DNA"/>
</dbReference>
<dbReference type="OrthoDB" id="435881at2759"/>
<protein>
    <submittedName>
        <fullName evidence="8">FAD binding domain of DNA photolyase-domain-containing protein</fullName>
    </submittedName>
</protein>
<dbReference type="PROSITE" id="PS00394">
    <property type="entry name" value="DNA_PHOTOLYASES_1_1"/>
    <property type="match status" value="1"/>
</dbReference>
<dbReference type="Pfam" id="PF03441">
    <property type="entry name" value="FAD_binding_7"/>
    <property type="match status" value="1"/>
</dbReference>
<dbReference type="PANTHER" id="PTHR11455:SF18">
    <property type="entry name" value="SI:CH1073-390K14.1"/>
    <property type="match status" value="1"/>
</dbReference>
<evidence type="ECO:0000256" key="6">
    <source>
        <dbReference type="PIRSR" id="PIRSR602081-2"/>
    </source>
</evidence>
<evidence type="ECO:0000256" key="5">
    <source>
        <dbReference type="PIRSR" id="PIRSR602081-1"/>
    </source>
</evidence>
<dbReference type="GO" id="GO:0006950">
    <property type="term" value="P:response to stress"/>
    <property type="evidence" value="ECO:0007669"/>
    <property type="project" value="UniProtKB-ARBA"/>
</dbReference>
<feature type="site" description="Electron transfer via tryptophanyl radical" evidence="6">
    <location>
        <position position="453"/>
    </location>
</feature>
<name>A0A9P5TV46_GYMJU</name>
<gene>
    <name evidence="8" type="ORF">CPB84DRAFT_1758156</name>
</gene>
<dbReference type="GO" id="GO:0032922">
    <property type="term" value="P:circadian regulation of gene expression"/>
    <property type="evidence" value="ECO:0007669"/>
    <property type="project" value="TreeGrafter"/>
</dbReference>
<dbReference type="GO" id="GO:0005634">
    <property type="term" value="C:nucleus"/>
    <property type="evidence" value="ECO:0007669"/>
    <property type="project" value="TreeGrafter"/>
</dbReference>